<dbReference type="PANTHER" id="PTHR31409">
    <property type="entry name" value="WASH COMPLEX SUBUNIT 4"/>
    <property type="match status" value="1"/>
</dbReference>
<evidence type="ECO:0000313" key="5">
    <source>
        <dbReference type="Proteomes" id="UP000218231"/>
    </source>
</evidence>
<dbReference type="InterPro" id="IPR028282">
    <property type="entry name" value="WASH-7_central"/>
</dbReference>
<proteinExistence type="predicted"/>
<dbReference type="EMBL" id="LIAE01008184">
    <property type="protein sequence ID" value="PAV75179.1"/>
    <property type="molecule type" value="Genomic_DNA"/>
</dbReference>
<keyword evidence="5" id="KW-1185">Reference proteome</keyword>
<dbReference type="GO" id="GO:0071203">
    <property type="term" value="C:WASH complex"/>
    <property type="evidence" value="ECO:0007669"/>
    <property type="project" value="InterPro"/>
</dbReference>
<organism evidence="4 5">
    <name type="scientific">Diploscapter pachys</name>
    <dbReference type="NCBI Taxonomy" id="2018661"/>
    <lineage>
        <taxon>Eukaryota</taxon>
        <taxon>Metazoa</taxon>
        <taxon>Ecdysozoa</taxon>
        <taxon>Nematoda</taxon>
        <taxon>Chromadorea</taxon>
        <taxon>Rhabditida</taxon>
        <taxon>Rhabditina</taxon>
        <taxon>Rhabditomorpha</taxon>
        <taxon>Rhabditoidea</taxon>
        <taxon>Rhabditidae</taxon>
        <taxon>Diploscapter</taxon>
    </lineage>
</organism>
<dbReference type="OrthoDB" id="10261210at2759"/>
<dbReference type="InterPro" id="IPR028283">
    <property type="entry name" value="WASH-7_C"/>
</dbReference>
<comment type="caution">
    <text evidence="4">The sequence shown here is derived from an EMBL/GenBank/DDBJ whole genome shotgun (WGS) entry which is preliminary data.</text>
</comment>
<gene>
    <name evidence="4" type="ORF">WR25_25489</name>
</gene>
<dbReference type="AlphaFoldDB" id="A0A2A2KMV2"/>
<dbReference type="InterPro" id="IPR028191">
    <property type="entry name" value="WASH-4_N"/>
</dbReference>
<evidence type="ECO:0000259" key="2">
    <source>
        <dbReference type="Pfam" id="PF14745"/>
    </source>
</evidence>
<name>A0A2A2KMV2_9BILA</name>
<dbReference type="GO" id="GO:0016197">
    <property type="term" value="P:endosomal transport"/>
    <property type="evidence" value="ECO:0007669"/>
    <property type="project" value="TreeGrafter"/>
</dbReference>
<sequence length="905" mass="103748">MDRSKADRARDQVIQRLQKLIDKLDIAENDDKFIKCFSEDSCKYELDISNLALAPSTLSASLQILTGLAWETEKLVREAQEEHYHSLLLYGIPNISNVEDEPPLKGISKLLPSLIKTSNFLSQVSHVFRNLLLQLREFHSMKIIPNCPNECSLVPIWRCLGDLLAVFMSIDEIIRNRPILKQHWQQYFKSMCSTEYNPAMLGVTAEQLRPLIVQLTQIDAQILSGNCLRNCYEQSYGDLDDDLSFANHLKSTVLSLFDKWYRFAGATETLPQTPSASSALTSVDVFLKGIQHSDTLTRLIKSALSLLLEDRICKTHSTQIFSLIQTVKNSWTMINAAMRILLQTATPPRVTAVYVSLGLAQFEKHMGKDDVLELNTLLNRIRSVTNIRNLTQRVTDCSFLLYHLPVISLYWRTSAEFCYSLESIQAINSALTDCCQLLKKANVNTDQFLNWIYETIKQFLLSPLHSIVENDLRILTHKHLKVDERDKASSEVEAFCQRLIKVRYLRIDDMIIDIKEFLERCLQKNFYNMSCVALSDRESYCKMADLALHKFGLDLVDGHLPQHSFHEGFSPVDVMRNIKQFTSRFNYCHSMQLFFEHRNTSDKSLLVLSHENVSIALHIHGIGLLHTTLNVVYQFLRSKFLVLQQFMMDEHIHAQLQRDARYFEENKDSIKLQYPYKRAEKFNKAIAKLSDGEEASFMDKLRQVITEIGNALGYARAMACAAAAQKSSHRRYEEQDEFGWVDQEAIHADILGLIRNEQTTSARHFLSLFVNVFRTAIREQSGEQLKLFYVLAPPLTINFAEHMLSCRDRLDKRIGSSAFVDDGFAVGIAFLISVLEAASEFTSLNWFRSLEIKFNTELSALGEDLDGIAKLRRSRLEANIKEYRQLSLCLSSCLLLFTEEETGLV</sequence>
<feature type="domain" description="WASH complex subunit 4 N-terminal" evidence="2">
    <location>
        <begin position="61"/>
        <end position="270"/>
    </location>
</feature>
<dbReference type="Pfam" id="PF14746">
    <property type="entry name" value="WASH-7_C"/>
    <property type="match status" value="1"/>
</dbReference>
<dbReference type="InterPro" id="IPR027307">
    <property type="entry name" value="WASH7"/>
</dbReference>
<evidence type="ECO:0008006" key="6">
    <source>
        <dbReference type="Google" id="ProtNLM"/>
    </source>
</evidence>
<dbReference type="Proteomes" id="UP000218231">
    <property type="component" value="Unassembled WGS sequence"/>
</dbReference>
<dbReference type="GO" id="GO:0007032">
    <property type="term" value="P:endosome organization"/>
    <property type="evidence" value="ECO:0007669"/>
    <property type="project" value="TreeGrafter"/>
</dbReference>
<dbReference type="Pfam" id="PF14745">
    <property type="entry name" value="WASH-4_N"/>
    <property type="match status" value="1"/>
</dbReference>
<reference evidence="4 5" key="1">
    <citation type="journal article" date="2017" name="Curr. Biol.">
        <title>Genome architecture and evolution of a unichromosomal asexual nematode.</title>
        <authorList>
            <person name="Fradin H."/>
            <person name="Zegar C."/>
            <person name="Gutwein M."/>
            <person name="Lucas J."/>
            <person name="Kovtun M."/>
            <person name="Corcoran D."/>
            <person name="Baugh L.R."/>
            <person name="Kiontke K."/>
            <person name="Gunsalus K."/>
            <person name="Fitch D.H."/>
            <person name="Piano F."/>
        </authorList>
    </citation>
    <scope>NUCLEOTIDE SEQUENCE [LARGE SCALE GENOMIC DNA]</scope>
    <source>
        <strain evidence="4">PF1309</strain>
    </source>
</reference>
<protein>
    <recommendedName>
        <fullName evidence="6">WASH complex subunit 4</fullName>
    </recommendedName>
</protein>
<dbReference type="GO" id="GO:0005768">
    <property type="term" value="C:endosome"/>
    <property type="evidence" value="ECO:0007669"/>
    <property type="project" value="TreeGrafter"/>
</dbReference>
<dbReference type="STRING" id="2018661.A0A2A2KMV2"/>
<evidence type="ECO:0000313" key="4">
    <source>
        <dbReference type="EMBL" id="PAV75179.1"/>
    </source>
</evidence>
<evidence type="ECO:0000259" key="1">
    <source>
        <dbReference type="Pfam" id="PF14744"/>
    </source>
</evidence>
<dbReference type="PANTHER" id="PTHR31409:SF0">
    <property type="entry name" value="WASH COMPLEX SUBUNIT 4"/>
    <property type="match status" value="1"/>
</dbReference>
<feature type="domain" description="WASH complex subunit 7 C-terminal" evidence="3">
    <location>
        <begin position="757"/>
        <end position="897"/>
    </location>
</feature>
<evidence type="ECO:0000259" key="3">
    <source>
        <dbReference type="Pfam" id="PF14746"/>
    </source>
</evidence>
<dbReference type="Pfam" id="PF14744">
    <property type="entry name" value="WASH-7_mid"/>
    <property type="match status" value="1"/>
</dbReference>
<feature type="domain" description="WASH complex subunit 7 central" evidence="1">
    <location>
        <begin position="399"/>
        <end position="732"/>
    </location>
</feature>
<accession>A0A2A2KMV2</accession>